<protein>
    <submittedName>
        <fullName evidence="2">Uncharacterized protein</fullName>
    </submittedName>
</protein>
<comment type="caution">
    <text evidence="2">The sequence shown here is derived from an EMBL/GenBank/DDBJ whole genome shotgun (WGS) entry which is preliminary data.</text>
</comment>
<evidence type="ECO:0000256" key="1">
    <source>
        <dbReference type="SAM" id="Phobius"/>
    </source>
</evidence>
<keyword evidence="1" id="KW-0812">Transmembrane</keyword>
<keyword evidence="3" id="KW-1185">Reference proteome</keyword>
<reference evidence="2 3" key="1">
    <citation type="submission" date="2020-08" db="EMBL/GenBank/DDBJ databases">
        <title>Genomic Encyclopedia of Type Strains, Phase III (KMG-III): the genomes of soil and plant-associated and newly described type strains.</title>
        <authorList>
            <person name="Whitman W."/>
        </authorList>
    </citation>
    <scope>NUCLEOTIDE SEQUENCE [LARGE SCALE GENOMIC DNA]</scope>
    <source>
        <strain evidence="2 3">CECT 8654</strain>
    </source>
</reference>
<name>A0A7W4W2N0_9GAMM</name>
<accession>A0A7W4W2N0</accession>
<sequence>MSDEARQDALADAFASIAIIALVVGTVTFWLASMPK</sequence>
<gene>
    <name evidence="2" type="ORF">FHR99_000566</name>
</gene>
<feature type="transmembrane region" description="Helical" evidence="1">
    <location>
        <begin position="13"/>
        <end position="32"/>
    </location>
</feature>
<dbReference type="EMBL" id="JACHWY010000001">
    <property type="protein sequence ID" value="MBB3046330.1"/>
    <property type="molecule type" value="Genomic_DNA"/>
</dbReference>
<evidence type="ECO:0000313" key="2">
    <source>
        <dbReference type="EMBL" id="MBB3046330.1"/>
    </source>
</evidence>
<keyword evidence="1" id="KW-1133">Transmembrane helix</keyword>
<organism evidence="2 3">
    <name type="scientific">Litorivivens lipolytica</name>
    <dbReference type="NCBI Taxonomy" id="1524264"/>
    <lineage>
        <taxon>Bacteria</taxon>
        <taxon>Pseudomonadati</taxon>
        <taxon>Pseudomonadota</taxon>
        <taxon>Gammaproteobacteria</taxon>
        <taxon>Litorivivens</taxon>
    </lineage>
</organism>
<keyword evidence="1" id="KW-0472">Membrane</keyword>
<proteinExistence type="predicted"/>
<evidence type="ECO:0000313" key="3">
    <source>
        <dbReference type="Proteomes" id="UP000537130"/>
    </source>
</evidence>
<dbReference type="AlphaFoldDB" id="A0A7W4W2N0"/>
<dbReference type="Proteomes" id="UP000537130">
    <property type="component" value="Unassembled WGS sequence"/>
</dbReference>